<evidence type="ECO:0000313" key="3">
    <source>
        <dbReference type="EMBL" id="QLG28214.1"/>
    </source>
</evidence>
<evidence type="ECO:0000313" key="4">
    <source>
        <dbReference type="Proteomes" id="UP000509750"/>
    </source>
</evidence>
<reference evidence="3 4" key="1">
    <citation type="submission" date="2020-07" db="EMBL/GenBank/DDBJ databases">
        <title>Gai3-2, isolated from salt lake.</title>
        <authorList>
            <person name="Cui H."/>
            <person name="Shi X."/>
        </authorList>
    </citation>
    <scope>NUCLEOTIDE SEQUENCE [LARGE SCALE GENOMIC DNA]</scope>
    <source>
        <strain evidence="3 4">Gai3-2</strain>
    </source>
</reference>
<sequence length="292" mass="31664">MQRRAAAVYVAFFLVVGAVSFSLIATASAPHFSVENPEHTLQQGESFTVDGTEYNVQSIEAEMSGGGGGGHGGGGGETLERSGALNWTNTSARQTLTWENGSTVTYDGQDWNVTVPTGQNESVTLSEVQNRQAILQNDSAVENQTTTVDGQEYVVRSANGNGSRELIPADEYFPAPEERTYSQGDEVPNVENNTATVDTVNSSGATLAWTAPQTNEVEVEDRANVTVGSTTYFAYFPDNETMVLTQQFDQYQAYQQESTDYKTHKDGLWGVTLLSGLISIFMIGLAYLPSRY</sequence>
<feature type="region of interest" description="Disordered" evidence="1">
    <location>
        <begin position="63"/>
        <end position="82"/>
    </location>
</feature>
<accession>A0A7D5K8I7</accession>
<evidence type="ECO:0000256" key="2">
    <source>
        <dbReference type="SAM" id="Phobius"/>
    </source>
</evidence>
<dbReference type="OrthoDB" id="214459at2157"/>
<dbReference type="RefSeq" id="WP_179169789.1">
    <property type="nucleotide sequence ID" value="NZ_CP058529.1"/>
</dbReference>
<gene>
    <name evidence="3" type="ORF">HUG10_11915</name>
</gene>
<organism evidence="3 4">
    <name type="scientific">Halorarum halophilum</name>
    <dbReference type="NCBI Taxonomy" id="2743090"/>
    <lineage>
        <taxon>Archaea</taxon>
        <taxon>Methanobacteriati</taxon>
        <taxon>Methanobacteriota</taxon>
        <taxon>Stenosarchaea group</taxon>
        <taxon>Halobacteria</taxon>
        <taxon>Halobacteriales</taxon>
        <taxon>Haloferacaceae</taxon>
        <taxon>Halorarum</taxon>
    </lineage>
</organism>
<dbReference type="Proteomes" id="UP000509750">
    <property type="component" value="Chromosome"/>
</dbReference>
<dbReference type="GeneID" id="56029550"/>
<keyword evidence="2" id="KW-1133">Transmembrane helix</keyword>
<keyword evidence="2" id="KW-0812">Transmembrane</keyword>
<proteinExistence type="predicted"/>
<name>A0A7D5K8I7_9EURY</name>
<feature type="transmembrane region" description="Helical" evidence="2">
    <location>
        <begin position="267"/>
        <end position="288"/>
    </location>
</feature>
<dbReference type="KEGG" id="halg:HUG10_11915"/>
<feature type="compositionally biased region" description="Gly residues" evidence="1">
    <location>
        <begin position="64"/>
        <end position="77"/>
    </location>
</feature>
<protein>
    <submittedName>
        <fullName evidence="3">Uncharacterized protein</fullName>
    </submittedName>
</protein>
<keyword evidence="2" id="KW-0472">Membrane</keyword>
<dbReference type="EMBL" id="CP058529">
    <property type="protein sequence ID" value="QLG28214.1"/>
    <property type="molecule type" value="Genomic_DNA"/>
</dbReference>
<keyword evidence="4" id="KW-1185">Reference proteome</keyword>
<dbReference type="AlphaFoldDB" id="A0A7D5K8I7"/>
<evidence type="ECO:0000256" key="1">
    <source>
        <dbReference type="SAM" id="MobiDB-lite"/>
    </source>
</evidence>